<evidence type="ECO:0000256" key="7">
    <source>
        <dbReference type="SAM" id="SignalP"/>
    </source>
</evidence>
<dbReference type="Gene3D" id="1.10.220.150">
    <property type="entry name" value="Arf GTPase activating protein"/>
    <property type="match status" value="1"/>
</dbReference>
<dbReference type="InterPro" id="IPR043593">
    <property type="entry name" value="ASAP"/>
</dbReference>
<dbReference type="PANTHER" id="PTHR45854:SF3">
    <property type="entry name" value="ARFGAP WITH SH3 DOMAIN, ANK REPEAT AND PH DOMAIN-CONTAINING PROTEIN"/>
    <property type="match status" value="1"/>
</dbReference>
<evidence type="ECO:0000256" key="4">
    <source>
        <dbReference type="ARBA" id="ARBA00022833"/>
    </source>
</evidence>
<keyword evidence="3" id="KW-0479">Metal-binding</keyword>
<dbReference type="SMART" id="SM00105">
    <property type="entry name" value="ArfGap"/>
    <property type="match status" value="1"/>
</dbReference>
<evidence type="ECO:0000313" key="11">
    <source>
        <dbReference type="Proteomes" id="UP001148838"/>
    </source>
</evidence>
<dbReference type="SMART" id="SM00233">
    <property type="entry name" value="PH"/>
    <property type="match status" value="1"/>
</dbReference>
<evidence type="ECO:0000256" key="1">
    <source>
        <dbReference type="ARBA" id="ARBA00004496"/>
    </source>
</evidence>
<keyword evidence="2" id="KW-0963">Cytoplasm</keyword>
<feature type="non-terminal residue" evidence="10">
    <location>
        <position position="1"/>
    </location>
</feature>
<evidence type="ECO:0000256" key="5">
    <source>
        <dbReference type="ARBA" id="ARBA00023043"/>
    </source>
</evidence>
<feature type="signal peptide" evidence="7">
    <location>
        <begin position="1"/>
        <end position="17"/>
    </location>
</feature>
<evidence type="ECO:0000256" key="2">
    <source>
        <dbReference type="ARBA" id="ARBA00022490"/>
    </source>
</evidence>
<comment type="caution">
    <text evidence="10">The sequence shown here is derived from an EMBL/GenBank/DDBJ whole genome shotgun (WGS) entry which is preliminary data.</text>
</comment>
<dbReference type="CDD" id="cd13251">
    <property type="entry name" value="PH_ASAP"/>
    <property type="match status" value="1"/>
</dbReference>
<feature type="domain" description="Arf-GAP" evidence="9">
    <location>
        <begin position="166"/>
        <end position="295"/>
    </location>
</feature>
<dbReference type="SUPFAM" id="SSF57863">
    <property type="entry name" value="ArfGap/RecO-like zinc finger"/>
    <property type="match status" value="1"/>
</dbReference>
<keyword evidence="6" id="KW-0863">Zinc-finger</keyword>
<dbReference type="InterPro" id="IPR038508">
    <property type="entry name" value="ArfGAP_dom_sf"/>
</dbReference>
<evidence type="ECO:0000259" key="9">
    <source>
        <dbReference type="PROSITE" id="PS50115"/>
    </source>
</evidence>
<dbReference type="InterPro" id="IPR037278">
    <property type="entry name" value="ARFGAP/RecO"/>
</dbReference>
<evidence type="ECO:0000256" key="3">
    <source>
        <dbReference type="ARBA" id="ARBA00022723"/>
    </source>
</evidence>
<sequence>IIFVSHVLCVYLLQATSMNTSGTPGASEKGAGYSLHQLQGDKQHGVTRTGHLLKKSEGKMRRVWQKRRCRVQAEGFLDICHADETKPPTRVNLLTCQIKLVPDDKRCFDLISYNRTYHFQAEDEADQRAWMSVLVNCKEGALMRAFDDSGKSGGGKLNPSLLELQQAIIRYVQKLPGNDRCCDCNSQNDATWLSTNFGIIVCIECSGIHRDLGVHISRIQSLTLDNIGTSQLLLARHMTNNAFNEVMEYMLHVSKLTPTLHITKLTPNSTMEERYEFIRAKYVEKKFASRTCADERDLLSDLEHAVNNKNLYHLLEVFAEGVDLSAPLPTSFSRKMTERIEQRYCIKFCQKLGDSQSQTIRKIQQVFGEDVMGVTQIKEWFNRFKDGRTSVESEQRCGRTQTARSAAVVERMKIW</sequence>
<reference evidence="10 11" key="1">
    <citation type="journal article" date="2022" name="Allergy">
        <title>Genome assembly and annotation of Periplaneta americana reveal a comprehensive cockroach allergen profile.</title>
        <authorList>
            <person name="Wang L."/>
            <person name="Xiong Q."/>
            <person name="Saelim N."/>
            <person name="Wang L."/>
            <person name="Nong W."/>
            <person name="Wan A.T."/>
            <person name="Shi M."/>
            <person name="Liu X."/>
            <person name="Cao Q."/>
            <person name="Hui J.H.L."/>
            <person name="Sookrung N."/>
            <person name="Leung T.F."/>
            <person name="Tungtrongchitr A."/>
            <person name="Tsui S.K.W."/>
        </authorList>
    </citation>
    <scope>NUCLEOTIDE SEQUENCE [LARGE SCALE GENOMIC DNA]</scope>
    <source>
        <strain evidence="10">PWHHKU_190912</strain>
    </source>
</reference>
<dbReference type="EMBL" id="JAJSOF020000003">
    <property type="protein sequence ID" value="KAJ4450398.1"/>
    <property type="molecule type" value="Genomic_DNA"/>
</dbReference>
<gene>
    <name evidence="10" type="ORF">ANN_01822</name>
</gene>
<name>A0ABQ8TVQ8_PERAM</name>
<dbReference type="InterPro" id="IPR037844">
    <property type="entry name" value="PH_ASAP"/>
</dbReference>
<evidence type="ECO:0000313" key="10">
    <source>
        <dbReference type="EMBL" id="KAJ4450398.1"/>
    </source>
</evidence>
<keyword evidence="7" id="KW-0732">Signal</keyword>
<dbReference type="Gene3D" id="1.10.10.1450">
    <property type="match status" value="1"/>
</dbReference>
<dbReference type="InterPro" id="IPR011993">
    <property type="entry name" value="PH-like_dom_sf"/>
</dbReference>
<accession>A0ABQ8TVQ8</accession>
<dbReference type="InterPro" id="IPR001849">
    <property type="entry name" value="PH_domain"/>
</dbReference>
<comment type="subcellular location">
    <subcellularLocation>
        <location evidence="1">Cytoplasm</location>
    </subcellularLocation>
</comment>
<dbReference type="InterPro" id="IPR041426">
    <property type="entry name" value="Mos1_HTH"/>
</dbReference>
<proteinExistence type="predicted"/>
<keyword evidence="4" id="KW-0862">Zinc</keyword>
<dbReference type="InterPro" id="IPR036770">
    <property type="entry name" value="Ankyrin_rpt-contain_sf"/>
</dbReference>
<dbReference type="PRINTS" id="PR00405">
    <property type="entry name" value="REVINTRACTNG"/>
</dbReference>
<dbReference type="InterPro" id="IPR001164">
    <property type="entry name" value="ArfGAP_dom"/>
</dbReference>
<dbReference type="Pfam" id="PF17906">
    <property type="entry name" value="HTH_48"/>
    <property type="match status" value="1"/>
</dbReference>
<dbReference type="Proteomes" id="UP001148838">
    <property type="component" value="Unassembled WGS sequence"/>
</dbReference>
<feature type="domain" description="PH" evidence="8">
    <location>
        <begin position="45"/>
        <end position="139"/>
    </location>
</feature>
<dbReference type="CDD" id="cd08834">
    <property type="entry name" value="ArfGap_ASAP"/>
    <property type="match status" value="1"/>
</dbReference>
<keyword evidence="5" id="KW-0040">ANK repeat</keyword>
<evidence type="ECO:0000259" key="8">
    <source>
        <dbReference type="PROSITE" id="PS50003"/>
    </source>
</evidence>
<dbReference type="Gene3D" id="1.25.40.950">
    <property type="match status" value="1"/>
</dbReference>
<dbReference type="Pfam" id="PF01412">
    <property type="entry name" value="ArfGap"/>
    <property type="match status" value="1"/>
</dbReference>
<dbReference type="Gene3D" id="2.30.29.30">
    <property type="entry name" value="Pleckstrin-homology domain (PH domain)/Phosphotyrosine-binding domain (PTB)"/>
    <property type="match status" value="1"/>
</dbReference>
<protein>
    <submittedName>
        <fullName evidence="10">Uncharacterized protein</fullName>
    </submittedName>
</protein>
<dbReference type="Pfam" id="PF00169">
    <property type="entry name" value="PH"/>
    <property type="match status" value="1"/>
</dbReference>
<evidence type="ECO:0000256" key="6">
    <source>
        <dbReference type="PROSITE-ProRule" id="PRU00288"/>
    </source>
</evidence>
<dbReference type="SUPFAM" id="SSF50729">
    <property type="entry name" value="PH domain-like"/>
    <property type="match status" value="1"/>
</dbReference>
<dbReference type="SUPFAM" id="SSF48403">
    <property type="entry name" value="Ankyrin repeat"/>
    <property type="match status" value="1"/>
</dbReference>
<keyword evidence="11" id="KW-1185">Reference proteome</keyword>
<dbReference type="PANTHER" id="PTHR45854">
    <property type="entry name" value="ASAP FAMILY MEMBER"/>
    <property type="match status" value="1"/>
</dbReference>
<feature type="chain" id="PRO_5046026187" evidence="7">
    <location>
        <begin position="18"/>
        <end position="415"/>
    </location>
</feature>
<dbReference type="PROSITE" id="PS50115">
    <property type="entry name" value="ARFGAP"/>
    <property type="match status" value="1"/>
</dbReference>
<dbReference type="PROSITE" id="PS50003">
    <property type="entry name" value="PH_DOMAIN"/>
    <property type="match status" value="1"/>
</dbReference>
<organism evidence="10 11">
    <name type="scientific">Periplaneta americana</name>
    <name type="common">American cockroach</name>
    <name type="synonym">Blatta americana</name>
    <dbReference type="NCBI Taxonomy" id="6978"/>
    <lineage>
        <taxon>Eukaryota</taxon>
        <taxon>Metazoa</taxon>
        <taxon>Ecdysozoa</taxon>
        <taxon>Arthropoda</taxon>
        <taxon>Hexapoda</taxon>
        <taxon>Insecta</taxon>
        <taxon>Pterygota</taxon>
        <taxon>Neoptera</taxon>
        <taxon>Polyneoptera</taxon>
        <taxon>Dictyoptera</taxon>
        <taxon>Blattodea</taxon>
        <taxon>Blattoidea</taxon>
        <taxon>Blattidae</taxon>
        <taxon>Blattinae</taxon>
        <taxon>Periplaneta</taxon>
    </lineage>
</organism>